<feature type="transmembrane region" description="Helical" evidence="2">
    <location>
        <begin position="20"/>
        <end position="38"/>
    </location>
</feature>
<evidence type="ECO:0000259" key="3">
    <source>
        <dbReference type="Pfam" id="PF00188"/>
    </source>
</evidence>
<sequence length="374" mass="40968">MNKKIKAIIEFVKVHRKESIGVAVALGIAIIGVGGYAISSHYSKNNIEKSNIALAEKKEDINKENENKELDEENQEETTTESDVVVEEKEDGTLVVKDKEGNTIADSSKGDDVTKIVAEKKEAGSNVAIKDKDGKVEKVDKVENGSITITGGGTVTVKPPVIAENTKPSEPSKPNENKPNNSTGGNTESNQTPPTNNESSNNNPAPPVENKPADKPNNDSSNNNKPQDKPQEQVPAPKPPTENKPVEKPQEPVKPVRTWEYQSAMSNELWSLFNQYRQENGLNALTWSNKYNGWVKQHTEEMAQKESAFHKLYPEGGQVTGLNGASMTASKILQQFKNSPAHDANLLDDELTEGACAVYKDSNGVYYFVIGFDY</sequence>
<dbReference type="InterPro" id="IPR035940">
    <property type="entry name" value="CAP_sf"/>
</dbReference>
<dbReference type="Gene3D" id="3.40.33.10">
    <property type="entry name" value="CAP"/>
    <property type="match status" value="1"/>
</dbReference>
<feature type="domain" description="SCP" evidence="3">
    <location>
        <begin position="271"/>
        <end position="370"/>
    </location>
</feature>
<dbReference type="RefSeq" id="WP_111945181.1">
    <property type="nucleotide sequence ID" value="NZ_UAWO01000002.1"/>
</dbReference>
<keyword evidence="2" id="KW-0812">Transmembrane</keyword>
<feature type="compositionally biased region" description="Low complexity" evidence="1">
    <location>
        <begin position="190"/>
        <end position="203"/>
    </location>
</feature>
<evidence type="ECO:0000313" key="5">
    <source>
        <dbReference type="Proteomes" id="UP000250234"/>
    </source>
</evidence>
<gene>
    <name evidence="4" type="ORF">NCTC8081_00402</name>
</gene>
<proteinExistence type="predicted"/>
<accession>A0A2X3C314</accession>
<dbReference type="AlphaFoldDB" id="A0A2X3C314"/>
<evidence type="ECO:0000256" key="1">
    <source>
        <dbReference type="SAM" id="MobiDB-lite"/>
    </source>
</evidence>
<feature type="region of interest" description="Disordered" evidence="1">
    <location>
        <begin position="134"/>
        <end position="255"/>
    </location>
</feature>
<feature type="region of interest" description="Disordered" evidence="1">
    <location>
        <begin position="57"/>
        <end position="87"/>
    </location>
</feature>
<name>A0A2X3C314_CLOPF</name>
<feature type="compositionally biased region" description="Low complexity" evidence="1">
    <location>
        <begin position="155"/>
        <end position="182"/>
    </location>
</feature>
<dbReference type="EMBL" id="UAWO01000002">
    <property type="protein sequence ID" value="SQC06304.1"/>
    <property type="molecule type" value="Genomic_DNA"/>
</dbReference>
<dbReference type="CDD" id="cd05379">
    <property type="entry name" value="CAP_bacterial"/>
    <property type="match status" value="1"/>
</dbReference>
<feature type="compositionally biased region" description="Basic and acidic residues" evidence="1">
    <location>
        <begin position="57"/>
        <end position="68"/>
    </location>
</feature>
<protein>
    <submittedName>
        <fullName evidence="4">Cysteine-rich secretory protein family</fullName>
    </submittedName>
</protein>
<keyword evidence="2" id="KW-0472">Membrane</keyword>
<evidence type="ECO:0000313" key="4">
    <source>
        <dbReference type="EMBL" id="SQC06304.1"/>
    </source>
</evidence>
<keyword evidence="2" id="KW-1133">Transmembrane helix</keyword>
<organism evidence="4 5">
    <name type="scientific">Clostridium perfringens</name>
    <dbReference type="NCBI Taxonomy" id="1502"/>
    <lineage>
        <taxon>Bacteria</taxon>
        <taxon>Bacillati</taxon>
        <taxon>Bacillota</taxon>
        <taxon>Clostridia</taxon>
        <taxon>Eubacteriales</taxon>
        <taxon>Clostridiaceae</taxon>
        <taxon>Clostridium</taxon>
    </lineage>
</organism>
<dbReference type="SUPFAM" id="SSF55797">
    <property type="entry name" value="PR-1-like"/>
    <property type="match status" value="1"/>
</dbReference>
<dbReference type="InterPro" id="IPR014044">
    <property type="entry name" value="CAP_dom"/>
</dbReference>
<feature type="compositionally biased region" description="Acidic residues" evidence="1">
    <location>
        <begin position="69"/>
        <end position="87"/>
    </location>
</feature>
<dbReference type="Proteomes" id="UP000250234">
    <property type="component" value="Unassembled WGS sequence"/>
</dbReference>
<dbReference type="Pfam" id="PF00188">
    <property type="entry name" value="CAP"/>
    <property type="match status" value="1"/>
</dbReference>
<feature type="compositionally biased region" description="Basic and acidic residues" evidence="1">
    <location>
        <begin position="134"/>
        <end position="143"/>
    </location>
</feature>
<evidence type="ECO:0000256" key="2">
    <source>
        <dbReference type="SAM" id="Phobius"/>
    </source>
</evidence>
<reference evidence="4 5" key="1">
    <citation type="submission" date="2018-06" db="EMBL/GenBank/DDBJ databases">
        <authorList>
            <consortium name="Pathogen Informatics"/>
            <person name="Doyle S."/>
        </authorList>
    </citation>
    <scope>NUCLEOTIDE SEQUENCE [LARGE SCALE GENOMIC DNA]</scope>
    <source>
        <strain evidence="4 5">NCTC8081</strain>
    </source>
</reference>